<organism evidence="2 3">
    <name type="scientific">Leucocoprinus birnbaumii</name>
    <dbReference type="NCBI Taxonomy" id="56174"/>
    <lineage>
        <taxon>Eukaryota</taxon>
        <taxon>Fungi</taxon>
        <taxon>Dikarya</taxon>
        <taxon>Basidiomycota</taxon>
        <taxon>Agaricomycotina</taxon>
        <taxon>Agaricomycetes</taxon>
        <taxon>Agaricomycetidae</taxon>
        <taxon>Agaricales</taxon>
        <taxon>Agaricineae</taxon>
        <taxon>Agaricaceae</taxon>
        <taxon>Leucocoprinus</taxon>
    </lineage>
</organism>
<keyword evidence="3" id="KW-1185">Reference proteome</keyword>
<evidence type="ECO:0000313" key="2">
    <source>
        <dbReference type="EMBL" id="KAJ3575944.1"/>
    </source>
</evidence>
<gene>
    <name evidence="2" type="ORF">NP233_g767</name>
</gene>
<dbReference type="EMBL" id="JANIEX010000023">
    <property type="protein sequence ID" value="KAJ3575944.1"/>
    <property type="molecule type" value="Genomic_DNA"/>
</dbReference>
<sequence length="158" mass="17884">MPPSRTIKRKFPPLSLRCIFSPDREVNFGPGTLRCSFPVDQHEGQDGQSDNGVTEHTSGGGTSKPQKVPTWTRALRHNLGISEEQNSEIMALVEPLVSQSLDLEAPFGKQTTHSVHHIYDQLHQKLPKLSLFEDDWVCQLIVKTEFNGQRKKQKEIEL</sequence>
<feature type="compositionally biased region" description="Polar residues" evidence="1">
    <location>
        <begin position="46"/>
        <end position="57"/>
    </location>
</feature>
<dbReference type="Proteomes" id="UP001213000">
    <property type="component" value="Unassembled WGS sequence"/>
</dbReference>
<protein>
    <submittedName>
        <fullName evidence="2">Uncharacterized protein</fullName>
    </submittedName>
</protein>
<reference evidence="2" key="1">
    <citation type="submission" date="2022-07" db="EMBL/GenBank/DDBJ databases">
        <title>Genome Sequence of Leucocoprinus birnbaumii.</title>
        <authorList>
            <person name="Buettner E."/>
        </authorList>
    </citation>
    <scope>NUCLEOTIDE SEQUENCE</scope>
    <source>
        <strain evidence="2">VT141</strain>
    </source>
</reference>
<proteinExistence type="predicted"/>
<evidence type="ECO:0000313" key="3">
    <source>
        <dbReference type="Proteomes" id="UP001213000"/>
    </source>
</evidence>
<comment type="caution">
    <text evidence="2">The sequence shown here is derived from an EMBL/GenBank/DDBJ whole genome shotgun (WGS) entry which is preliminary data.</text>
</comment>
<feature type="region of interest" description="Disordered" evidence="1">
    <location>
        <begin position="37"/>
        <end position="68"/>
    </location>
</feature>
<accession>A0AAD5YYG2</accession>
<name>A0AAD5YYG2_9AGAR</name>
<dbReference type="AlphaFoldDB" id="A0AAD5YYG2"/>
<evidence type="ECO:0000256" key="1">
    <source>
        <dbReference type="SAM" id="MobiDB-lite"/>
    </source>
</evidence>